<dbReference type="EMBL" id="CM001466">
    <property type="protein sequence ID" value="EHY91191.1"/>
    <property type="molecule type" value="Genomic_DNA"/>
</dbReference>
<reference evidence="1 2" key="1">
    <citation type="journal article" date="2012" name="Stand. Genomic Sci.">
        <title>Genome sequence of the soil bacterium Saccharomonospora azurea type strain (NA-128(T)).</title>
        <authorList>
            <person name="Klenk H.P."/>
            <person name="Held B."/>
            <person name="Lucas S."/>
            <person name="Lapidus A."/>
            <person name="Copeland A."/>
            <person name="Hammon N."/>
            <person name="Pitluck S."/>
            <person name="Goodwin L.A."/>
            <person name="Han C."/>
            <person name="Tapia R."/>
            <person name="Brambilla E.M."/>
            <person name="Potter G."/>
            <person name="Land M."/>
            <person name="Ivanova N."/>
            <person name="Rohde M."/>
            <person name="Goker M."/>
            <person name="Detter J.C."/>
            <person name="Kyrpides N.C."/>
            <person name="Woyke T."/>
        </authorList>
    </citation>
    <scope>NUCLEOTIDE SEQUENCE [LARGE SCALE GENOMIC DNA]</scope>
    <source>
        <strain evidence="1 2">NA-128</strain>
    </source>
</reference>
<gene>
    <name evidence="1" type="ORF">SacazDRAFT_04349</name>
</gene>
<dbReference type="Proteomes" id="UP000004705">
    <property type="component" value="Chromosome"/>
</dbReference>
<name>H8G512_9PSEU</name>
<proteinExistence type="predicted"/>
<dbReference type="AlphaFoldDB" id="H8G512"/>
<accession>H8G512</accession>
<sequence length="104" mass="11255">MSGGYGIEGLDAFDAFGRELDSVAANVRRTGELVNDMVADPGLWGIALGQVIGAAASKFCADAHDTFVTYGEAIDRHKDKLVEARNSYEEQEQAVVDSITRYQL</sequence>
<evidence type="ECO:0000313" key="2">
    <source>
        <dbReference type="Proteomes" id="UP000004705"/>
    </source>
</evidence>
<organism evidence="1 2">
    <name type="scientific">Saccharomonospora azurea NA-128</name>
    <dbReference type="NCBI Taxonomy" id="882081"/>
    <lineage>
        <taxon>Bacteria</taxon>
        <taxon>Bacillati</taxon>
        <taxon>Actinomycetota</taxon>
        <taxon>Actinomycetes</taxon>
        <taxon>Pseudonocardiales</taxon>
        <taxon>Pseudonocardiaceae</taxon>
        <taxon>Saccharomonospora</taxon>
    </lineage>
</organism>
<dbReference type="HOGENOM" id="CLU_177497_0_0_11"/>
<evidence type="ECO:0008006" key="3">
    <source>
        <dbReference type="Google" id="ProtNLM"/>
    </source>
</evidence>
<dbReference type="OrthoDB" id="3632936at2"/>
<evidence type="ECO:0000313" key="1">
    <source>
        <dbReference type="EMBL" id="EHY91191.1"/>
    </source>
</evidence>
<keyword evidence="2" id="KW-1185">Reference proteome</keyword>
<dbReference type="RefSeq" id="WP_005445031.1">
    <property type="nucleotide sequence ID" value="NZ_CM001466.1"/>
</dbReference>
<protein>
    <recommendedName>
        <fullName evidence="3">Excreted virulence factor EspC, type VII ESX diderm</fullName>
    </recommendedName>
</protein>